<keyword evidence="3" id="KW-1185">Reference proteome</keyword>
<evidence type="ECO:0000313" key="3">
    <source>
        <dbReference type="Proteomes" id="UP001246576"/>
    </source>
</evidence>
<evidence type="ECO:0000313" key="2">
    <source>
        <dbReference type="EMBL" id="MDR9847041.1"/>
    </source>
</evidence>
<reference evidence="2" key="1">
    <citation type="submission" date="2023-09" db="EMBL/GenBank/DDBJ databases">
        <title>Description of first Herbaspirillum huttiense subsp. nephrolepsisexaltata and Herbaspirillum huttiense subsp. lycopersicon.</title>
        <authorList>
            <person name="Poudel M."/>
            <person name="Sharma A."/>
            <person name="Goss E."/>
            <person name="Tapia J.H."/>
            <person name="Harmon C.M."/>
            <person name="Jones J.B."/>
        </authorList>
    </citation>
    <scope>NUCLEOTIDE SEQUENCE</scope>
    <source>
        <strain evidence="2">SE1</strain>
    </source>
</reference>
<feature type="transmembrane region" description="Helical" evidence="1">
    <location>
        <begin position="6"/>
        <end position="21"/>
    </location>
</feature>
<comment type="caution">
    <text evidence="2">The sequence shown here is derived from an EMBL/GenBank/DDBJ whole genome shotgun (WGS) entry which is preliminary data.</text>
</comment>
<proteinExistence type="predicted"/>
<protein>
    <submittedName>
        <fullName evidence="2">Uncharacterized protein</fullName>
    </submittedName>
</protein>
<gene>
    <name evidence="2" type="ORF">RI048_02325</name>
</gene>
<organism evidence="2 3">
    <name type="scientific">Herbaspirillum huttiense subsp. lycopersici</name>
    <dbReference type="NCBI Taxonomy" id="3074428"/>
    <lineage>
        <taxon>Bacteria</taxon>
        <taxon>Pseudomonadati</taxon>
        <taxon>Pseudomonadota</taxon>
        <taxon>Betaproteobacteria</taxon>
        <taxon>Burkholderiales</taxon>
        <taxon>Oxalobacteraceae</taxon>
        <taxon>Herbaspirillum</taxon>
    </lineage>
</organism>
<keyword evidence="1" id="KW-0812">Transmembrane</keyword>
<accession>A0ABU2EFZ1</accession>
<dbReference type="EMBL" id="JAVLSJ010000001">
    <property type="protein sequence ID" value="MDR9847041.1"/>
    <property type="molecule type" value="Genomic_DNA"/>
</dbReference>
<feature type="transmembrane region" description="Helical" evidence="1">
    <location>
        <begin position="33"/>
        <end position="49"/>
    </location>
</feature>
<dbReference type="RefSeq" id="WP_310839463.1">
    <property type="nucleotide sequence ID" value="NZ_JAVLSJ010000001.1"/>
</dbReference>
<dbReference type="Proteomes" id="UP001246576">
    <property type="component" value="Unassembled WGS sequence"/>
</dbReference>
<keyword evidence="1" id="KW-1133">Transmembrane helix</keyword>
<keyword evidence="1" id="KW-0472">Membrane</keyword>
<sequence length="51" mass="5921">MGIIVGIILFSFVVFIVDRMTVRKLHIAKNRQWFFAILLLVTVIASFIQEL</sequence>
<evidence type="ECO:0000256" key="1">
    <source>
        <dbReference type="SAM" id="Phobius"/>
    </source>
</evidence>
<name>A0ABU2EFZ1_9BURK</name>